<dbReference type="RefSeq" id="WP_092443374.1">
    <property type="nucleotide sequence ID" value="NZ_LT629774.1"/>
</dbReference>
<feature type="domain" description="Glycosyl hydrolase family 31 C-terminal" evidence="8">
    <location>
        <begin position="589"/>
        <end position="675"/>
    </location>
</feature>
<dbReference type="Pfam" id="PF01055">
    <property type="entry name" value="Glyco_hydro_31_2nd"/>
    <property type="match status" value="1"/>
</dbReference>
<feature type="domain" description="Glycoside hydrolase family 31 TIM barrel" evidence="5">
    <location>
        <begin position="254"/>
        <end position="581"/>
    </location>
</feature>
<evidence type="ECO:0000259" key="8">
    <source>
        <dbReference type="Pfam" id="PF21365"/>
    </source>
</evidence>
<dbReference type="PANTHER" id="PTHR22762:SF166">
    <property type="entry name" value="ALPHA-GLUCOSIDASE"/>
    <property type="match status" value="1"/>
</dbReference>
<dbReference type="InterPro" id="IPR017853">
    <property type="entry name" value="GH"/>
</dbReference>
<evidence type="ECO:0000256" key="3">
    <source>
        <dbReference type="ARBA" id="ARBA00023295"/>
    </source>
</evidence>
<dbReference type="InterPro" id="IPR033403">
    <property type="entry name" value="DUF5110"/>
</dbReference>
<dbReference type="Gene3D" id="2.60.40.1760">
    <property type="entry name" value="glycosyl hydrolase (family 31)"/>
    <property type="match status" value="1"/>
</dbReference>
<keyword evidence="10" id="KW-1185">Reference proteome</keyword>
<dbReference type="Pfam" id="PF17137">
    <property type="entry name" value="DUF5110"/>
    <property type="match status" value="1"/>
</dbReference>
<dbReference type="Gene3D" id="3.20.20.80">
    <property type="entry name" value="Glycosidases"/>
    <property type="match status" value="1"/>
</dbReference>
<dbReference type="SUPFAM" id="SSF51011">
    <property type="entry name" value="Glycosyl hydrolase domain"/>
    <property type="match status" value="1"/>
</dbReference>
<dbReference type="EMBL" id="LT629774">
    <property type="protein sequence ID" value="SDR81488.1"/>
    <property type="molecule type" value="Genomic_DNA"/>
</dbReference>
<dbReference type="GO" id="GO:0030246">
    <property type="term" value="F:carbohydrate binding"/>
    <property type="evidence" value="ECO:0007669"/>
    <property type="project" value="InterPro"/>
</dbReference>
<evidence type="ECO:0000313" key="9">
    <source>
        <dbReference type="EMBL" id="SDR81488.1"/>
    </source>
</evidence>
<proteinExistence type="inferred from homology"/>
<reference evidence="9 10" key="1">
    <citation type="submission" date="2016-10" db="EMBL/GenBank/DDBJ databases">
        <authorList>
            <person name="Varghese N."/>
            <person name="Submissions S."/>
        </authorList>
    </citation>
    <scope>NUCLEOTIDE SEQUENCE [LARGE SCALE GENOMIC DNA]</scope>
    <source>
        <strain evidence="9 10">RHA_55</strain>
    </source>
</reference>
<dbReference type="InterPro" id="IPR000322">
    <property type="entry name" value="Glyco_hydro_31_TIM"/>
</dbReference>
<protein>
    <submittedName>
        <fullName evidence="9">Alpha-glucosidase</fullName>
    </submittedName>
</protein>
<dbReference type="InterPro" id="IPR030458">
    <property type="entry name" value="Glyco_hydro_31_AS"/>
</dbReference>
<evidence type="ECO:0000259" key="5">
    <source>
        <dbReference type="Pfam" id="PF01055"/>
    </source>
</evidence>
<dbReference type="CDD" id="cd14752">
    <property type="entry name" value="GH31_N"/>
    <property type="match status" value="1"/>
</dbReference>
<dbReference type="Pfam" id="PF13802">
    <property type="entry name" value="Gal_mutarotas_2"/>
    <property type="match status" value="1"/>
</dbReference>
<dbReference type="AlphaFoldDB" id="A0A1H1M3U0"/>
<dbReference type="GO" id="GO:0005975">
    <property type="term" value="P:carbohydrate metabolic process"/>
    <property type="evidence" value="ECO:0007669"/>
    <property type="project" value="InterPro"/>
</dbReference>
<sequence length="806" mass="93815">MIINTELENKGNLFPSKIIDFKKDVDKLYFTANNDVILELTVVRDSLLRFRYTTVGNFNNDFSYAITKYASIGYNKLEIEEKETYFEVVTTKLVCKISKDDMRTSIYDAVDGTLINQDEGGFHWEESYEHGGNIVKMSKVSNDGESYYGLGDKPNHLNLKGKRYNNWVTDSYAYGKDTDPIYKTIPFYTGLHHGKAYGIFFDNTFRSSFDFAQERRNVTSFWAQGGEMNYYFFYGPKMNDVVESYTDLTGKPHHLPPLWALGFHQCKWSYYPESKVKEITSTFRKLQIPCDAIYLDIDYMEGFRCFTWNKEYFPDPKRMVKELMEDGFKTVAIIDPGIKIDKNYSVFKEALENDYFCKRADGDYMKGKVWPGECYFPDFTNPEVRDWWSGLFQELIENIGIKGVWNDMNEPAVMEVPNKTFPDDVRHDYDGNPCSHRKAHNIYGMQMARATYQGLKKYSYPKRPFVITRAAYSGTQRYTSTWTGDNVATWEHLWIANIQAQRMAMSGFSFAGSDIGGFAEQPQGELFTRWIQLGIFHPFFRVHSSGDHGDQEPWAFDEDVTAIVKKFIEIRYQLLPYLYTAFWNYVDHGTPLLKSLVLYDQADVQTHYRTDEFIFGEQILACPVLEPNAKGRRMYIPHGKWYNFWTDEVIRGGKEMWVDADIDSMPFFVKEGAIIPKYPIQQYVGEKEITEITLDVYYKDGKEESDFYSDANDGFDYTKGRYSLRNFKLTGKVNELIINQHKEGKYITPYETFNIQFHGLPFDIAEVQLDNEKIVHKSLRVNGIESIVVDKNFSELHIIGAKSTSE</sequence>
<keyword evidence="3 4" id="KW-0326">Glycosidase</keyword>
<evidence type="ECO:0000259" key="7">
    <source>
        <dbReference type="Pfam" id="PF17137"/>
    </source>
</evidence>
<name>A0A1H1M3U0_9FLAO</name>
<dbReference type="GO" id="GO:0004553">
    <property type="term" value="F:hydrolase activity, hydrolyzing O-glycosyl compounds"/>
    <property type="evidence" value="ECO:0007669"/>
    <property type="project" value="InterPro"/>
</dbReference>
<keyword evidence="2 4" id="KW-0378">Hydrolase</keyword>
<evidence type="ECO:0000259" key="6">
    <source>
        <dbReference type="Pfam" id="PF13802"/>
    </source>
</evidence>
<dbReference type="InterPro" id="IPR025887">
    <property type="entry name" value="Glyco_hydro_31_N_dom"/>
</dbReference>
<evidence type="ECO:0000256" key="2">
    <source>
        <dbReference type="ARBA" id="ARBA00022801"/>
    </source>
</evidence>
<evidence type="ECO:0000256" key="1">
    <source>
        <dbReference type="ARBA" id="ARBA00007806"/>
    </source>
</evidence>
<gene>
    <name evidence="9" type="ORF">SAMN04489797_0196</name>
</gene>
<dbReference type="InterPro" id="IPR011013">
    <property type="entry name" value="Gal_mutarotase_sf_dom"/>
</dbReference>
<dbReference type="PROSITE" id="PS00129">
    <property type="entry name" value="GLYCOSYL_HYDROL_F31_1"/>
    <property type="match status" value="1"/>
</dbReference>
<feature type="domain" description="DUF5110" evidence="7">
    <location>
        <begin position="691"/>
        <end position="759"/>
    </location>
</feature>
<organism evidence="9 10">
    <name type="scientific">Winogradskyella sediminis</name>
    <dbReference type="NCBI Taxonomy" id="1382466"/>
    <lineage>
        <taxon>Bacteria</taxon>
        <taxon>Pseudomonadati</taxon>
        <taxon>Bacteroidota</taxon>
        <taxon>Flavobacteriia</taxon>
        <taxon>Flavobacteriales</taxon>
        <taxon>Flavobacteriaceae</taxon>
        <taxon>Winogradskyella</taxon>
    </lineage>
</organism>
<feature type="domain" description="Glycoside hydrolase family 31 N-terminal" evidence="6">
    <location>
        <begin position="38"/>
        <end position="210"/>
    </location>
</feature>
<accession>A0A1H1M3U0</accession>
<dbReference type="InterPro" id="IPR048395">
    <property type="entry name" value="Glyco_hydro_31_C"/>
</dbReference>
<dbReference type="SUPFAM" id="SSF51445">
    <property type="entry name" value="(Trans)glycosidases"/>
    <property type="match status" value="1"/>
</dbReference>
<comment type="similarity">
    <text evidence="1 4">Belongs to the glycosyl hydrolase 31 family.</text>
</comment>
<dbReference type="Gene3D" id="2.60.40.1180">
    <property type="entry name" value="Golgi alpha-mannosidase II"/>
    <property type="match status" value="2"/>
</dbReference>
<dbReference type="CDD" id="cd06604">
    <property type="entry name" value="GH31_glucosidase_II_MalA"/>
    <property type="match status" value="1"/>
</dbReference>
<dbReference type="Pfam" id="PF21365">
    <property type="entry name" value="Glyco_hydro_31_3rd"/>
    <property type="match status" value="1"/>
</dbReference>
<dbReference type="SUPFAM" id="SSF74650">
    <property type="entry name" value="Galactose mutarotase-like"/>
    <property type="match status" value="1"/>
</dbReference>
<dbReference type="PANTHER" id="PTHR22762">
    <property type="entry name" value="ALPHA-GLUCOSIDASE"/>
    <property type="match status" value="1"/>
</dbReference>
<evidence type="ECO:0000313" key="10">
    <source>
        <dbReference type="Proteomes" id="UP000198963"/>
    </source>
</evidence>
<dbReference type="InterPro" id="IPR013780">
    <property type="entry name" value="Glyco_hydro_b"/>
</dbReference>
<evidence type="ECO:0000256" key="4">
    <source>
        <dbReference type="RuleBase" id="RU361185"/>
    </source>
</evidence>
<dbReference type="Proteomes" id="UP000198963">
    <property type="component" value="Chromosome I"/>
</dbReference>
<dbReference type="STRING" id="1249933.SAMN04489797_0196"/>